<sequence length="1370" mass="154860">MAFPALFPTGAADLNLERPHRLTPVQYFKFLLEYKDGRFANDPRFRFFAFNTVMRHEALRAGSIYVRRNEDLHGKTVRDLREMARQRPGLARDIMFYGTKLHGTRQYWGACLSELLDMINQLGVPTIFMTLSAADLHWPDLFRLMPEQYNANLSDGERIMLEELTEEQRRNFIADQPYVPSMFFMKRAEYFMGKILKLMYPVKDFWWRFEWQFRGSPHIHSLLWLSDAPDVTRLKEMTPEEFATVVDYFHNIVSAWNVGLGLPPAQVHPCRKGFKDVAPEDRVRHLGELLNRVQRHLRCTEAYCLRRGKGPGQPLECRFKFPFQLADRPEIIFDEKGEPQFIPARNDSLLNNLIERVISAWIGNMDSKPVLSKQLCASYLAKYSAKPEKKSKSMQELFEDALRDLNDDDSARKAIQRRCVQSISERDFSSQEIIHLATSQKLMHSSRNFVRVNFFDPTWVAPAPERTSDIQEYNADDPDVVQGDPEHESSSVQADEAHSSLLERYPKRPAHLNEVSLWTFARDYKYDTSKKRYAKLTKFNVVCVNPSLRLTPCAARNEGYYRQQVLLHVPWRTEEGALSWHGTWRQAFTANNVVPQGEEQLPDPENNDLDDMDVTQGENLDEWMTVARHLPNQNVERVELGTREMDLAHDWASEGHRYGNLDVLRTFLQTAKAEFVVERTTSTGPAVHLSAEQQVVMDILSLQIEEIVKPRGSTPPRLVIVQGKAGCGKSTVIKAMTSTLDARLGRDSYRLMAFTAVAALGINGETLHSGLQLPIRPRDFAPLTGERAKAFQDDMENVRFLFIDEYPMVSLSLLGMVERRCSEAHPYSKELFGNMHIYLIGDLAQLPPVCSKAIYSVPKDGSSEMDLRGHYTFAQFKHAVVLSQSKRQTDTSLCSVLDEIGRGCCSVESYKLLQQRFSSVVPPPEQRQFRDAMHIFSTNSDARAYNIKRLVELNCPVARIPAVHNNDTAKKAGPDEAGGLESLIYLSVGALVMLRANLWTKAGLVNGALGTVAAVVYAEGQSPPNKLPFAVLVRFQRYTGPVIPVDGSFPTLPLTRTFKVKEVACSREQVPLRLAWGSTVHSAQGLTLDRVVVNVGKREFQSGLSYVAMTRGKTWDTLLIDPPFVRARLSTLHTAPSLKRRLTAIQKIVNMAQRTKAQLGYSTEPPLPQPGPSPSEPPGPPPAPSPSPPPASPAPLPLDEDVVDVGGVMARVAVVPGNGHCLFVSILHQLNGTMPSEQQVTNLRWRVVTHIRQRLAGPLREEWEQLLVGTLLDVSDRFPEMENGVALSLETRIDRYLNALKNSEWGAMETVRAVSEMENASITVFREAGVANVFHQGDQRHLAVVFRLRPIQEGEGANLWNHYDSFLDFV</sequence>
<dbReference type="InterPro" id="IPR003323">
    <property type="entry name" value="OTU_dom"/>
</dbReference>
<dbReference type="SUPFAM" id="SSF52540">
    <property type="entry name" value="P-loop containing nucleoside triphosphate hydrolases"/>
    <property type="match status" value="2"/>
</dbReference>
<dbReference type="GO" id="GO:0000723">
    <property type="term" value="P:telomere maintenance"/>
    <property type="evidence" value="ECO:0007669"/>
    <property type="project" value="InterPro"/>
</dbReference>
<dbReference type="Proteomes" id="UP000504606">
    <property type="component" value="Unplaced"/>
</dbReference>
<accession>A0A6J1T450</accession>
<dbReference type="InterPro" id="IPR025476">
    <property type="entry name" value="Helitron_helicase-like"/>
</dbReference>
<keyword evidence="1" id="KW-0233">DNA recombination</keyword>
<protein>
    <recommendedName>
        <fullName evidence="1">ATP-dependent DNA helicase</fullName>
        <ecNumber evidence="1">5.6.2.3</ecNumber>
    </recommendedName>
</protein>
<keyword evidence="1" id="KW-0547">Nucleotide-binding</keyword>
<keyword evidence="4" id="KW-1185">Reference proteome</keyword>
<dbReference type="GO" id="GO:0016787">
    <property type="term" value="F:hydrolase activity"/>
    <property type="evidence" value="ECO:0007669"/>
    <property type="project" value="UniProtKB-KW"/>
</dbReference>
<evidence type="ECO:0000313" key="4">
    <source>
        <dbReference type="Proteomes" id="UP000504606"/>
    </source>
</evidence>
<dbReference type="Pfam" id="PF05970">
    <property type="entry name" value="PIF1"/>
    <property type="match status" value="1"/>
</dbReference>
<keyword evidence="1" id="KW-0227">DNA damage</keyword>
<feature type="compositionally biased region" description="Pro residues" evidence="2">
    <location>
        <begin position="1165"/>
        <end position="1196"/>
    </location>
</feature>
<proteinExistence type="inferred from homology"/>
<evidence type="ECO:0000313" key="5">
    <source>
        <dbReference type="RefSeq" id="XP_026288078.2"/>
    </source>
</evidence>
<dbReference type="GeneID" id="113213280"/>
<name>A0A6J1T450_FRAOC</name>
<keyword evidence="1" id="KW-0067">ATP-binding</keyword>
<evidence type="ECO:0000256" key="1">
    <source>
        <dbReference type="RuleBase" id="RU363044"/>
    </source>
</evidence>
<evidence type="ECO:0000259" key="3">
    <source>
        <dbReference type="PROSITE" id="PS50802"/>
    </source>
</evidence>
<dbReference type="CDD" id="cd22744">
    <property type="entry name" value="OTU"/>
    <property type="match status" value="1"/>
</dbReference>
<evidence type="ECO:0000256" key="2">
    <source>
        <dbReference type="SAM" id="MobiDB-lite"/>
    </source>
</evidence>
<keyword evidence="1" id="KW-0347">Helicase</keyword>
<dbReference type="PANTHER" id="PTHR47642:SF5">
    <property type="entry name" value="ATP-DEPENDENT DNA HELICASE"/>
    <property type="match status" value="1"/>
</dbReference>
<gene>
    <name evidence="5" type="primary">LOC113213280</name>
</gene>
<organism evidence="4 5">
    <name type="scientific">Frankliniella occidentalis</name>
    <name type="common">Western flower thrips</name>
    <name type="synonym">Euthrips occidentalis</name>
    <dbReference type="NCBI Taxonomy" id="133901"/>
    <lineage>
        <taxon>Eukaryota</taxon>
        <taxon>Metazoa</taxon>
        <taxon>Ecdysozoa</taxon>
        <taxon>Arthropoda</taxon>
        <taxon>Hexapoda</taxon>
        <taxon>Insecta</taxon>
        <taxon>Pterygota</taxon>
        <taxon>Neoptera</taxon>
        <taxon>Paraneoptera</taxon>
        <taxon>Thysanoptera</taxon>
        <taxon>Terebrantia</taxon>
        <taxon>Thripoidea</taxon>
        <taxon>Thripidae</taxon>
        <taxon>Frankliniella</taxon>
    </lineage>
</organism>
<dbReference type="GO" id="GO:0043139">
    <property type="term" value="F:5'-3' DNA helicase activity"/>
    <property type="evidence" value="ECO:0007669"/>
    <property type="project" value="UniProtKB-EC"/>
</dbReference>
<keyword evidence="1" id="KW-0234">DNA repair</keyword>
<comment type="cofactor">
    <cofactor evidence="1">
        <name>Mg(2+)</name>
        <dbReference type="ChEBI" id="CHEBI:18420"/>
    </cofactor>
</comment>
<dbReference type="PANTHER" id="PTHR47642">
    <property type="entry name" value="ATP-DEPENDENT DNA HELICASE"/>
    <property type="match status" value="1"/>
</dbReference>
<comment type="catalytic activity">
    <reaction evidence="1">
        <text>ATP + H2O = ADP + phosphate + H(+)</text>
        <dbReference type="Rhea" id="RHEA:13065"/>
        <dbReference type="ChEBI" id="CHEBI:15377"/>
        <dbReference type="ChEBI" id="CHEBI:15378"/>
        <dbReference type="ChEBI" id="CHEBI:30616"/>
        <dbReference type="ChEBI" id="CHEBI:43474"/>
        <dbReference type="ChEBI" id="CHEBI:456216"/>
        <dbReference type="EC" id="5.6.2.3"/>
    </reaction>
</comment>
<dbReference type="GO" id="GO:0006281">
    <property type="term" value="P:DNA repair"/>
    <property type="evidence" value="ECO:0007669"/>
    <property type="project" value="UniProtKB-KW"/>
</dbReference>
<reference evidence="5" key="1">
    <citation type="submission" date="2025-08" db="UniProtKB">
        <authorList>
            <consortium name="RefSeq"/>
        </authorList>
    </citation>
    <scope>IDENTIFICATION</scope>
    <source>
        <tissue evidence="5">Whole organism</tissue>
    </source>
</reference>
<dbReference type="GO" id="GO:0006310">
    <property type="term" value="P:DNA recombination"/>
    <property type="evidence" value="ECO:0007669"/>
    <property type="project" value="UniProtKB-KW"/>
</dbReference>
<dbReference type="Pfam" id="PF02338">
    <property type="entry name" value="OTU"/>
    <property type="match status" value="1"/>
</dbReference>
<keyword evidence="1" id="KW-0378">Hydrolase</keyword>
<dbReference type="PROSITE" id="PS50802">
    <property type="entry name" value="OTU"/>
    <property type="match status" value="1"/>
</dbReference>
<dbReference type="Gene3D" id="3.40.50.300">
    <property type="entry name" value="P-loop containing nucleotide triphosphate hydrolases"/>
    <property type="match status" value="2"/>
</dbReference>
<dbReference type="KEGG" id="foc:113213280"/>
<comment type="similarity">
    <text evidence="1">Belongs to the helicase family.</text>
</comment>
<dbReference type="Pfam" id="PF14214">
    <property type="entry name" value="Helitron_like_N"/>
    <property type="match status" value="1"/>
</dbReference>
<dbReference type="InterPro" id="IPR010285">
    <property type="entry name" value="DNA_helicase_pif1-like_DEAD"/>
</dbReference>
<dbReference type="InterPro" id="IPR027417">
    <property type="entry name" value="P-loop_NTPase"/>
</dbReference>
<dbReference type="EC" id="5.6.2.3" evidence="1"/>
<dbReference type="CDD" id="cd18809">
    <property type="entry name" value="SF1_C_RecD"/>
    <property type="match status" value="1"/>
</dbReference>
<feature type="region of interest" description="Disordered" evidence="2">
    <location>
        <begin position="466"/>
        <end position="498"/>
    </location>
</feature>
<feature type="domain" description="OTU" evidence="3">
    <location>
        <begin position="1210"/>
        <end position="1348"/>
    </location>
</feature>
<dbReference type="Gene3D" id="3.90.70.80">
    <property type="match status" value="1"/>
</dbReference>
<feature type="region of interest" description="Disordered" evidence="2">
    <location>
        <begin position="1161"/>
        <end position="1199"/>
    </location>
</feature>
<dbReference type="RefSeq" id="XP_026288078.2">
    <property type="nucleotide sequence ID" value="XM_026432293.2"/>
</dbReference>
<dbReference type="GO" id="GO:0005524">
    <property type="term" value="F:ATP binding"/>
    <property type="evidence" value="ECO:0007669"/>
    <property type="project" value="UniProtKB-KW"/>
</dbReference>
<dbReference type="OrthoDB" id="416437at2759"/>
<dbReference type="InterPro" id="IPR051055">
    <property type="entry name" value="PIF1_helicase"/>
</dbReference>